<name>A0A1E3IMR6_9TREE</name>
<organism evidence="3 4">
    <name type="scientific">Cryptococcus depauperatus CBS 7841</name>
    <dbReference type="NCBI Taxonomy" id="1295531"/>
    <lineage>
        <taxon>Eukaryota</taxon>
        <taxon>Fungi</taxon>
        <taxon>Dikarya</taxon>
        <taxon>Basidiomycota</taxon>
        <taxon>Agaricomycotina</taxon>
        <taxon>Tremellomycetes</taxon>
        <taxon>Tremellales</taxon>
        <taxon>Cryptococcaceae</taxon>
        <taxon>Cryptococcus</taxon>
    </lineage>
</organism>
<evidence type="ECO:0000256" key="2">
    <source>
        <dbReference type="SAM" id="MobiDB-lite"/>
    </source>
</evidence>
<feature type="region of interest" description="Disordered" evidence="2">
    <location>
        <begin position="1"/>
        <end position="85"/>
    </location>
</feature>
<reference evidence="3" key="3">
    <citation type="submission" date="2024-01" db="EMBL/GenBank/DDBJ databases">
        <authorList>
            <person name="Coelho M.A."/>
            <person name="David-Palma M."/>
            <person name="Shea T."/>
            <person name="Sun S."/>
            <person name="Cuomo C.A."/>
            <person name="Heitman J."/>
        </authorList>
    </citation>
    <scope>NUCLEOTIDE SEQUENCE</scope>
    <source>
        <strain evidence="3">CBS 7841</strain>
    </source>
</reference>
<dbReference type="KEGG" id="cdep:91089184"/>
<dbReference type="EMBL" id="CP143789">
    <property type="protein sequence ID" value="WVN89745.1"/>
    <property type="molecule type" value="Genomic_DNA"/>
</dbReference>
<accession>A0A1E3IMR6</accession>
<reference evidence="3" key="2">
    <citation type="journal article" date="2022" name="Elife">
        <title>Obligate sexual reproduction of a homothallic fungus closely related to the Cryptococcus pathogenic species complex.</title>
        <authorList>
            <person name="Passer A.R."/>
            <person name="Clancey S.A."/>
            <person name="Shea T."/>
            <person name="David-Palma M."/>
            <person name="Averette A.F."/>
            <person name="Boekhout T."/>
            <person name="Porcel B.M."/>
            <person name="Nowrousian M."/>
            <person name="Cuomo C.A."/>
            <person name="Sun S."/>
            <person name="Heitman J."/>
            <person name="Coelho M.A."/>
        </authorList>
    </citation>
    <scope>NUCLEOTIDE SEQUENCE</scope>
    <source>
        <strain evidence="3">CBS 7841</strain>
    </source>
</reference>
<dbReference type="GeneID" id="91089184"/>
<dbReference type="AlphaFoldDB" id="A0A1E3IMR6"/>
<sequence length="269" mass="29691">MSTHPDDDVIIYRGRRDSSAPQARHTAVTFASDVGGRSEESHPRDTEVSRRSGTPFSQLADPRDNTRYLQSVSALPPNRPRSRSPELVGYPLPQITHSGAAASRTSWLDPAPWDGRCYGENTQPVSFLPGADVIGGENKHGYGTQNPQSTVHGFDPTASFVSYGGTGKEKMTSSNVYNSIPKESLWKKAMTLEKNLKNSREEAARWQASYMEVRDRLQRTEAEIIELKCKDTDSQQLIRELAWELLNSRQGGPPSGTGWNGTNGGTTLR</sequence>
<feature type="coiled-coil region" evidence="1">
    <location>
        <begin position="189"/>
        <end position="230"/>
    </location>
</feature>
<dbReference type="RefSeq" id="XP_066070445.1">
    <property type="nucleotide sequence ID" value="XM_066214348.1"/>
</dbReference>
<feature type="compositionally biased region" description="Basic and acidic residues" evidence="2">
    <location>
        <begin position="36"/>
        <end position="50"/>
    </location>
</feature>
<evidence type="ECO:0000313" key="4">
    <source>
        <dbReference type="Proteomes" id="UP000094043"/>
    </source>
</evidence>
<dbReference type="VEuPathDB" id="FungiDB:L203_01810"/>
<evidence type="ECO:0000256" key="1">
    <source>
        <dbReference type="SAM" id="Coils"/>
    </source>
</evidence>
<gene>
    <name evidence="3" type="ORF">L203_104975</name>
</gene>
<reference evidence="3" key="1">
    <citation type="submission" date="2016-06" db="EMBL/GenBank/DDBJ databases">
        <authorList>
            <person name="Cuomo C."/>
            <person name="Litvintseva A."/>
            <person name="Heitman J."/>
            <person name="Chen Y."/>
            <person name="Sun S."/>
            <person name="Springer D."/>
            <person name="Dromer F."/>
            <person name="Young S."/>
            <person name="Zeng Q."/>
            <person name="Chapman S."/>
            <person name="Gujja S."/>
            <person name="Saif S."/>
            <person name="Birren B."/>
        </authorList>
    </citation>
    <scope>NUCLEOTIDE SEQUENCE</scope>
    <source>
        <strain evidence="3">CBS 7841</strain>
    </source>
</reference>
<keyword evidence="4" id="KW-1185">Reference proteome</keyword>
<feature type="region of interest" description="Disordered" evidence="2">
    <location>
        <begin position="248"/>
        <end position="269"/>
    </location>
</feature>
<keyword evidence="1" id="KW-0175">Coiled coil</keyword>
<dbReference type="Proteomes" id="UP000094043">
    <property type="component" value="Chromosome 6"/>
</dbReference>
<feature type="compositionally biased region" description="Gly residues" evidence="2">
    <location>
        <begin position="253"/>
        <end position="269"/>
    </location>
</feature>
<proteinExistence type="predicted"/>
<protein>
    <submittedName>
        <fullName evidence="3">Uncharacterized protein</fullName>
    </submittedName>
</protein>
<evidence type="ECO:0000313" key="3">
    <source>
        <dbReference type="EMBL" id="WVN89745.1"/>
    </source>
</evidence>